<name>A0ACD3YVA2_FUSSC</name>
<gene>
    <name evidence="1" type="ORF">LCI18_003476</name>
</gene>
<accession>A0ACD3YVA2</accession>
<dbReference type="Proteomes" id="UP000830768">
    <property type="component" value="Chromosome 3"/>
</dbReference>
<evidence type="ECO:0000313" key="2">
    <source>
        <dbReference type="Proteomes" id="UP000830768"/>
    </source>
</evidence>
<keyword evidence="2" id="KW-1185">Reference proteome</keyword>
<protein>
    <submittedName>
        <fullName evidence="1">Uncharacterized protein</fullName>
    </submittedName>
</protein>
<sequence>MRHAHLRDRDTYQSFFDIPQRNGAIKCLNLKYPRCLIIHQPQSPLKRKPNKEKLQWLDGQGFAHDPTINLGDCYRSGAKVTHIFIVITKLLQQVYTSLGEKVGQTIRKAFSTFLNAYNQSIGHLCNEIYANVLSKGGFNNESNLIEPVSIPDLPIENDDDMSNIVATVHGFKDPYFLNVLKLLQDKWKWLSKVHPAMNVSYNNLIKVMTGAGETLFLEYQEEQDRSEGAGG</sequence>
<proteinExistence type="predicted"/>
<organism evidence="1 2">
    <name type="scientific">Fusarium solani subsp. cucurbitae</name>
    <name type="common">Neocosmosporum cucurbitae</name>
    <dbReference type="NCBI Taxonomy" id="2747967"/>
    <lineage>
        <taxon>Eukaryota</taxon>
        <taxon>Fungi</taxon>
        <taxon>Dikarya</taxon>
        <taxon>Ascomycota</taxon>
        <taxon>Pezizomycotina</taxon>
        <taxon>Sordariomycetes</taxon>
        <taxon>Hypocreomycetidae</taxon>
        <taxon>Hypocreales</taxon>
        <taxon>Nectriaceae</taxon>
        <taxon>Fusarium</taxon>
        <taxon>Fusarium solani species complex</taxon>
    </lineage>
</organism>
<evidence type="ECO:0000313" key="1">
    <source>
        <dbReference type="EMBL" id="UPK92541.1"/>
    </source>
</evidence>
<reference evidence="1" key="1">
    <citation type="submission" date="2021-11" db="EMBL/GenBank/DDBJ databases">
        <title>Fusarium solani-melongenae Genome sequencing and assembly.</title>
        <authorList>
            <person name="Xie S."/>
            <person name="Huang L."/>
            <person name="Zhang X."/>
        </authorList>
    </citation>
    <scope>NUCLEOTIDE SEQUENCE</scope>
    <source>
        <strain evidence="1">CRI 24-3</strain>
    </source>
</reference>
<dbReference type="EMBL" id="CP090032">
    <property type="protein sequence ID" value="UPK92541.1"/>
    <property type="molecule type" value="Genomic_DNA"/>
</dbReference>